<proteinExistence type="predicted"/>
<comment type="caution">
    <text evidence="1">The sequence shown here is derived from an EMBL/GenBank/DDBJ whole genome shotgun (WGS) entry which is preliminary data.</text>
</comment>
<organism evidence="1 2">
    <name type="scientific">Marivivens donghaensis</name>
    <dbReference type="NCBI Taxonomy" id="1699413"/>
    <lineage>
        <taxon>Bacteria</taxon>
        <taxon>Pseudomonadati</taxon>
        <taxon>Pseudomonadota</taxon>
        <taxon>Alphaproteobacteria</taxon>
        <taxon>Rhodobacterales</taxon>
        <taxon>Paracoccaceae</taxon>
        <taxon>Marivivens group</taxon>
        <taxon>Marivivens</taxon>
    </lineage>
</organism>
<dbReference type="EMBL" id="JAATOP010000004">
    <property type="protein sequence ID" value="NIY72397.1"/>
    <property type="molecule type" value="Genomic_DNA"/>
</dbReference>
<keyword evidence="2" id="KW-1185">Reference proteome</keyword>
<dbReference type="RefSeq" id="WP_167637776.1">
    <property type="nucleotide sequence ID" value="NZ_JAATOP010000004.1"/>
</dbReference>
<sequence>MNRTTGLAAVLVTTLLSSCTNLSPDSVAVPRAAVARSPEVATTQPQTVSISTRPASTASTQLATYYRRLQNDLVNQHLMRTDGGSVDTPFTDTQLATGFIDVALHDEYTSDGTTLRAQATATALRRWENPIRMAVEFGANVASEDQFTDYAMVNDYTRRLSSLSGVPITMTNSRPNFHVLFLDEDDRKGAAARIRELIPGIEHSSLDYALNLPREQLCLVISTFKPDGVTYNKALAIIRAEHPTLMKQACVHEELAQGMGLTNDSPRARPSIFNDDEEFALLTGYDEMLLRILYDSRLRVGMTADEAGPIVRRIASELTGNAT</sequence>
<name>A0ABX0VWB9_9RHOB</name>
<dbReference type="InterPro" id="IPR021323">
    <property type="entry name" value="DUF2927"/>
</dbReference>
<evidence type="ECO:0000313" key="2">
    <source>
        <dbReference type="Proteomes" id="UP000709466"/>
    </source>
</evidence>
<accession>A0ABX0VWB9</accession>
<dbReference type="Proteomes" id="UP000709466">
    <property type="component" value="Unassembled WGS sequence"/>
</dbReference>
<gene>
    <name evidence="1" type="ORF">HCZ30_08095</name>
</gene>
<protein>
    <submittedName>
        <fullName evidence="1">DUF2927 domain-containing protein</fullName>
    </submittedName>
</protein>
<reference evidence="1 2" key="1">
    <citation type="submission" date="2020-03" db="EMBL/GenBank/DDBJ databases">
        <title>Bacterial isolates of synthetic phycosphere.</title>
        <authorList>
            <person name="Fu H."/>
            <person name="Moran M.A."/>
        </authorList>
    </citation>
    <scope>NUCLEOTIDE SEQUENCE [LARGE SCALE GENOMIC DNA]</scope>
    <source>
        <strain evidence="1 2">HF1</strain>
    </source>
</reference>
<dbReference type="PROSITE" id="PS51257">
    <property type="entry name" value="PROKAR_LIPOPROTEIN"/>
    <property type="match status" value="1"/>
</dbReference>
<evidence type="ECO:0000313" key="1">
    <source>
        <dbReference type="EMBL" id="NIY72397.1"/>
    </source>
</evidence>
<dbReference type="Pfam" id="PF11150">
    <property type="entry name" value="DUF2927"/>
    <property type="match status" value="1"/>
</dbReference>